<protein>
    <recommendedName>
        <fullName evidence="1">Glycosyl transferase family 1 domain-containing protein</fullName>
    </recommendedName>
</protein>
<dbReference type="GO" id="GO:0016757">
    <property type="term" value="F:glycosyltransferase activity"/>
    <property type="evidence" value="ECO:0007669"/>
    <property type="project" value="InterPro"/>
</dbReference>
<evidence type="ECO:0000313" key="2">
    <source>
        <dbReference type="EMBL" id="VGO21677.1"/>
    </source>
</evidence>
<organism evidence="2 3">
    <name type="scientific">Pontiella sulfatireligans</name>
    <dbReference type="NCBI Taxonomy" id="2750658"/>
    <lineage>
        <taxon>Bacteria</taxon>
        <taxon>Pseudomonadati</taxon>
        <taxon>Kiritimatiellota</taxon>
        <taxon>Kiritimatiellia</taxon>
        <taxon>Kiritimatiellales</taxon>
        <taxon>Pontiellaceae</taxon>
        <taxon>Pontiella</taxon>
    </lineage>
</organism>
<keyword evidence="3" id="KW-1185">Reference proteome</keyword>
<evidence type="ECO:0000259" key="1">
    <source>
        <dbReference type="Pfam" id="PF00534"/>
    </source>
</evidence>
<dbReference type="Pfam" id="PF00534">
    <property type="entry name" value="Glycos_transf_1"/>
    <property type="match status" value="1"/>
</dbReference>
<dbReference type="Gene3D" id="3.40.50.2000">
    <property type="entry name" value="Glycogen Phosphorylase B"/>
    <property type="match status" value="2"/>
</dbReference>
<name>A0A6C2UQX8_9BACT</name>
<gene>
    <name evidence="2" type="ORF">SCARR_03751</name>
</gene>
<dbReference type="CDD" id="cd03801">
    <property type="entry name" value="GT4_PimA-like"/>
    <property type="match status" value="1"/>
</dbReference>
<dbReference type="Proteomes" id="UP000346198">
    <property type="component" value="Unassembled WGS sequence"/>
</dbReference>
<dbReference type="RefSeq" id="WP_136063117.1">
    <property type="nucleotide sequence ID" value="NZ_CAAHFH010000002.1"/>
</dbReference>
<reference evidence="2 3" key="1">
    <citation type="submission" date="2019-04" db="EMBL/GenBank/DDBJ databases">
        <authorList>
            <person name="Van Vliet M D."/>
        </authorList>
    </citation>
    <scope>NUCLEOTIDE SEQUENCE [LARGE SCALE GENOMIC DNA]</scope>
    <source>
        <strain evidence="2 3">F21</strain>
    </source>
</reference>
<dbReference type="AlphaFoldDB" id="A0A6C2UQX8"/>
<dbReference type="PANTHER" id="PTHR12526">
    <property type="entry name" value="GLYCOSYLTRANSFERASE"/>
    <property type="match status" value="1"/>
</dbReference>
<dbReference type="InterPro" id="IPR001296">
    <property type="entry name" value="Glyco_trans_1"/>
</dbReference>
<evidence type="ECO:0000313" key="3">
    <source>
        <dbReference type="Proteomes" id="UP000346198"/>
    </source>
</evidence>
<proteinExistence type="predicted"/>
<dbReference type="SUPFAM" id="SSF53756">
    <property type="entry name" value="UDP-Glycosyltransferase/glycogen phosphorylase"/>
    <property type="match status" value="1"/>
</dbReference>
<sequence>MRVLFLFGVFAKVGGIEEFTVDLALGLVRAGVEVEILCSSLHNPALGLLKKAGVKISRIPVVHGCNWNIPDYVLFPFALSRARKADVVIHQKIFDKLFYKNLPRSVRHVFITAYRPREISPELDSRCRFYSFFDLVITQEETFREDIIESGAKVLIEVVPYIPLGIIPLQERAQDTVLRIGMMGRLEPQKNPLMALEIVSLLRNGPPAGWSSVEFNIYGSGTLEAAMRNEAEPKELNVNFHGTYKRSDVPNIVAANNLFIITSHSEGQCIVALEVLASGRPLFATPVGALPQILSEPERGALLNVEDIESAGETIRCWLQNNQSVSAAGIQRSYLNSYNREAIIERYLNVLSTVAE</sequence>
<feature type="domain" description="Glycosyl transferase family 1" evidence="1">
    <location>
        <begin position="175"/>
        <end position="324"/>
    </location>
</feature>
<accession>A0A6C2UQX8</accession>
<dbReference type="EMBL" id="CAAHFH010000002">
    <property type="protein sequence ID" value="VGO21677.1"/>
    <property type="molecule type" value="Genomic_DNA"/>
</dbReference>